<dbReference type="HOGENOM" id="CLU_2833980_0_0_1"/>
<dbReference type="VEuPathDB" id="VectorBase:ISCP_003065"/>
<dbReference type="VEuPathDB" id="VectorBase:ISCI006275"/>
<dbReference type="STRING" id="6945.B7PQD2"/>
<dbReference type="GO" id="GO:0031122">
    <property type="term" value="P:cytoplasmic microtubule organization"/>
    <property type="evidence" value="ECO:0007669"/>
    <property type="project" value="InterPro"/>
</dbReference>
<evidence type="ECO:0007829" key="5">
    <source>
        <dbReference type="PeptideAtlas" id="B7PQD2"/>
    </source>
</evidence>
<dbReference type="EnsemblMetazoa" id="ISCW006275-RA">
    <property type="protein sequence ID" value="ISCW006275-PA"/>
    <property type="gene ID" value="ISCW006275"/>
</dbReference>
<dbReference type="EMBL" id="DS764242">
    <property type="protein sequence ID" value="EEC08804.1"/>
    <property type="molecule type" value="Genomic_DNA"/>
</dbReference>
<proteinExistence type="evidence at protein level"/>
<dbReference type="GO" id="GO:0008017">
    <property type="term" value="F:microtubule binding"/>
    <property type="evidence" value="ECO:0007669"/>
    <property type="project" value="InterPro"/>
</dbReference>
<evidence type="ECO:0000259" key="1">
    <source>
        <dbReference type="Pfam" id="PF05622"/>
    </source>
</evidence>
<dbReference type="Proteomes" id="UP000001555">
    <property type="component" value="Unassembled WGS sequence"/>
</dbReference>
<dbReference type="OrthoDB" id="49395at2759"/>
<evidence type="ECO:0000313" key="2">
    <source>
        <dbReference type="EMBL" id="EEC08804.1"/>
    </source>
</evidence>
<reference evidence="3" key="2">
    <citation type="submission" date="2020-05" db="UniProtKB">
        <authorList>
            <consortium name="EnsemblMetazoa"/>
        </authorList>
    </citation>
    <scope>IDENTIFICATION</scope>
    <source>
        <strain evidence="3">wikel</strain>
    </source>
</reference>
<dbReference type="PaxDb" id="6945-B7PQD2"/>
<reference evidence="2 4" key="1">
    <citation type="submission" date="2008-03" db="EMBL/GenBank/DDBJ databases">
        <title>Annotation of Ixodes scapularis.</title>
        <authorList>
            <consortium name="Ixodes scapularis Genome Project Consortium"/>
            <person name="Caler E."/>
            <person name="Hannick L.I."/>
            <person name="Bidwell S."/>
            <person name="Joardar V."/>
            <person name="Thiagarajan M."/>
            <person name="Amedeo P."/>
            <person name="Galinsky K.J."/>
            <person name="Schobel S."/>
            <person name="Inman J."/>
            <person name="Hostetler J."/>
            <person name="Miller J."/>
            <person name="Hammond M."/>
            <person name="Megy K."/>
            <person name="Lawson D."/>
            <person name="Kodira C."/>
            <person name="Sutton G."/>
            <person name="Meyer J."/>
            <person name="Hill C.A."/>
            <person name="Birren B."/>
            <person name="Nene V."/>
            <person name="Collins F."/>
            <person name="Alarcon-Chaidez F."/>
            <person name="Wikel S."/>
            <person name="Strausberg R."/>
        </authorList>
    </citation>
    <scope>NUCLEOTIDE SEQUENCE [LARGE SCALE GENOMIC DNA]</scope>
    <source>
        <strain evidence="4">Wikel</strain>
        <strain evidence="2">Wikel colony</strain>
    </source>
</reference>
<gene>
    <name evidence="3" type="primary">8053166</name>
    <name evidence="2" type="ORF">IscW_ISCW006275</name>
</gene>
<dbReference type="InterPro" id="IPR008636">
    <property type="entry name" value="Hook_C"/>
</dbReference>
<evidence type="ECO:0000313" key="3">
    <source>
        <dbReference type="EnsemblMetazoa" id="ISCW006275-PA"/>
    </source>
</evidence>
<accession>B7PQD2</accession>
<keyword evidence="4" id="KW-1185">Reference proteome</keyword>
<dbReference type="InParanoid" id="B7PQD2"/>
<sequence length="66" mass="7640">MFKAQWEKEERLVSTVFYNFGAKLQQQSAEERIVQMSGGQSFLARQRLATTKRHNMPGVQANEFFG</sequence>
<dbReference type="Pfam" id="PF05622">
    <property type="entry name" value="HOOK"/>
    <property type="match status" value="1"/>
</dbReference>
<protein>
    <recommendedName>
        <fullName evidence="1">Hook C-terminal domain-containing protein</fullName>
    </recommendedName>
</protein>
<name>B7PQD2_IXOSC</name>
<dbReference type="EMBL" id="ABJB010514341">
    <property type="status" value="NOT_ANNOTATED_CDS"/>
    <property type="molecule type" value="Genomic_DNA"/>
</dbReference>
<evidence type="ECO:0000313" key="4">
    <source>
        <dbReference type="Proteomes" id="UP000001555"/>
    </source>
</evidence>
<dbReference type="VEuPathDB" id="VectorBase:ISCW006275"/>
<keyword evidence="5" id="KW-1267">Proteomics identification</keyword>
<feature type="domain" description="Hook C-terminal" evidence="1">
    <location>
        <begin position="3"/>
        <end position="56"/>
    </location>
</feature>
<organism>
    <name type="scientific">Ixodes scapularis</name>
    <name type="common">Black-legged tick</name>
    <name type="synonym">Deer tick</name>
    <dbReference type="NCBI Taxonomy" id="6945"/>
    <lineage>
        <taxon>Eukaryota</taxon>
        <taxon>Metazoa</taxon>
        <taxon>Ecdysozoa</taxon>
        <taxon>Arthropoda</taxon>
        <taxon>Chelicerata</taxon>
        <taxon>Arachnida</taxon>
        <taxon>Acari</taxon>
        <taxon>Parasitiformes</taxon>
        <taxon>Ixodida</taxon>
        <taxon>Ixodoidea</taxon>
        <taxon>Ixodidae</taxon>
        <taxon>Ixodinae</taxon>
        <taxon>Ixodes</taxon>
    </lineage>
</organism>
<dbReference type="AlphaFoldDB" id="B7PQD2"/>